<feature type="transmembrane region" description="Helical" evidence="1">
    <location>
        <begin position="76"/>
        <end position="96"/>
    </location>
</feature>
<feature type="transmembrane region" description="Helical" evidence="1">
    <location>
        <begin position="44"/>
        <end position="64"/>
    </location>
</feature>
<dbReference type="RefSeq" id="WP_129132474.1">
    <property type="nucleotide sequence ID" value="NZ_SDHW01000007.1"/>
</dbReference>
<dbReference type="Proteomes" id="UP000290204">
    <property type="component" value="Unassembled WGS sequence"/>
</dbReference>
<evidence type="ECO:0000313" key="3">
    <source>
        <dbReference type="Proteomes" id="UP000290204"/>
    </source>
</evidence>
<evidence type="ECO:0000256" key="1">
    <source>
        <dbReference type="SAM" id="Phobius"/>
    </source>
</evidence>
<dbReference type="AlphaFoldDB" id="A0A4V1M732"/>
<keyword evidence="1" id="KW-1133">Transmembrane helix</keyword>
<gene>
    <name evidence="2" type="ORF">ESA94_18705</name>
</gene>
<protein>
    <submittedName>
        <fullName evidence="2">Uncharacterized protein</fullName>
    </submittedName>
</protein>
<keyword evidence="3" id="KW-1185">Reference proteome</keyword>
<name>A0A4V1M732_9BACT</name>
<feature type="transmembrane region" description="Helical" evidence="1">
    <location>
        <begin position="102"/>
        <end position="120"/>
    </location>
</feature>
<keyword evidence="1" id="KW-0812">Transmembrane</keyword>
<evidence type="ECO:0000313" key="2">
    <source>
        <dbReference type="EMBL" id="RXK58045.1"/>
    </source>
</evidence>
<sequence length="133" mass="14966">MQSYSKLKTQIIFLIDGIGALVSAILLGLVLTRFTTFFGMPTNVLYVLSAIALLLSVYSFTNAVNKTVNPAFRLRIIAIANLLYCFLTFVLVFLFFQEITVYGLLYFIGEMILILLLAYFELKAATTIIRTTK</sequence>
<dbReference type="OrthoDB" id="680984at2"/>
<accession>A0A4V1M732</accession>
<feature type="transmembrane region" description="Helical" evidence="1">
    <location>
        <begin position="12"/>
        <end position="32"/>
    </location>
</feature>
<keyword evidence="1" id="KW-0472">Membrane</keyword>
<comment type="caution">
    <text evidence="2">The sequence shown here is derived from an EMBL/GenBank/DDBJ whole genome shotgun (WGS) entry which is preliminary data.</text>
</comment>
<dbReference type="EMBL" id="SDHW01000007">
    <property type="protein sequence ID" value="RXK58045.1"/>
    <property type="molecule type" value="Genomic_DNA"/>
</dbReference>
<proteinExistence type="predicted"/>
<reference evidence="2 3" key="1">
    <citation type="submission" date="2019-01" db="EMBL/GenBank/DDBJ databases">
        <title>Lacibacter sp. strain TTM-7.</title>
        <authorList>
            <person name="Chen W.-M."/>
        </authorList>
    </citation>
    <scope>NUCLEOTIDE SEQUENCE [LARGE SCALE GENOMIC DNA]</scope>
    <source>
        <strain evidence="2 3">TTM-7</strain>
    </source>
</reference>
<organism evidence="2 3">
    <name type="scientific">Lacibacter luteus</name>
    <dbReference type="NCBI Taxonomy" id="2508719"/>
    <lineage>
        <taxon>Bacteria</taxon>
        <taxon>Pseudomonadati</taxon>
        <taxon>Bacteroidota</taxon>
        <taxon>Chitinophagia</taxon>
        <taxon>Chitinophagales</taxon>
        <taxon>Chitinophagaceae</taxon>
        <taxon>Lacibacter</taxon>
    </lineage>
</organism>